<keyword evidence="2" id="KW-0805">Transcription regulation</keyword>
<evidence type="ECO:0000256" key="5">
    <source>
        <dbReference type="ARBA" id="ARBA00023242"/>
    </source>
</evidence>
<comment type="subcellular location">
    <subcellularLocation>
        <location evidence="1">Nucleus</location>
    </subcellularLocation>
</comment>
<dbReference type="SMART" id="SM00066">
    <property type="entry name" value="GAL4"/>
    <property type="match status" value="1"/>
</dbReference>
<keyword evidence="3" id="KW-0238">DNA-binding</keyword>
<name>A0A5M3YRQ8_ASPTE</name>
<evidence type="ECO:0000313" key="7">
    <source>
        <dbReference type="EMBL" id="GFF14403.1"/>
    </source>
</evidence>
<dbReference type="Pfam" id="PF11951">
    <property type="entry name" value="Fungal_trans_2"/>
    <property type="match status" value="1"/>
</dbReference>
<dbReference type="InterPro" id="IPR021858">
    <property type="entry name" value="Fun_TF"/>
</dbReference>
<keyword evidence="8" id="KW-1185">Reference proteome</keyword>
<organism evidence="7 8">
    <name type="scientific">Aspergillus terreus</name>
    <dbReference type="NCBI Taxonomy" id="33178"/>
    <lineage>
        <taxon>Eukaryota</taxon>
        <taxon>Fungi</taxon>
        <taxon>Dikarya</taxon>
        <taxon>Ascomycota</taxon>
        <taxon>Pezizomycotina</taxon>
        <taxon>Eurotiomycetes</taxon>
        <taxon>Eurotiomycetidae</taxon>
        <taxon>Eurotiales</taxon>
        <taxon>Aspergillaceae</taxon>
        <taxon>Aspergillus</taxon>
        <taxon>Aspergillus subgen. Circumdati</taxon>
    </lineage>
</organism>
<evidence type="ECO:0000256" key="4">
    <source>
        <dbReference type="ARBA" id="ARBA00023163"/>
    </source>
</evidence>
<feature type="region of interest" description="Disordered" evidence="6">
    <location>
        <begin position="341"/>
        <end position="391"/>
    </location>
</feature>
<keyword evidence="5" id="KW-0539">Nucleus</keyword>
<keyword evidence="4" id="KW-0804">Transcription</keyword>
<reference evidence="7 8" key="1">
    <citation type="submission" date="2020-01" db="EMBL/GenBank/DDBJ databases">
        <title>Aspergillus terreus IFO 6365 whole genome shotgun sequence.</title>
        <authorList>
            <person name="Kanamasa S."/>
            <person name="Takahashi H."/>
        </authorList>
    </citation>
    <scope>NUCLEOTIDE SEQUENCE [LARGE SCALE GENOMIC DNA]</scope>
    <source>
        <strain evidence="7 8">IFO 6365</strain>
    </source>
</reference>
<accession>A0A5M3YRQ8</accession>
<dbReference type="GO" id="GO:0000981">
    <property type="term" value="F:DNA-binding transcription factor activity, RNA polymerase II-specific"/>
    <property type="evidence" value="ECO:0007669"/>
    <property type="project" value="InterPro"/>
</dbReference>
<dbReference type="InterPro" id="IPR036864">
    <property type="entry name" value="Zn2-C6_fun-type_DNA-bd_sf"/>
</dbReference>
<comment type="caution">
    <text evidence="7">The sequence shown here is derived from an EMBL/GenBank/DDBJ whole genome shotgun (WGS) entry which is preliminary data.</text>
</comment>
<dbReference type="GO" id="GO:0000976">
    <property type="term" value="F:transcription cis-regulatory region binding"/>
    <property type="evidence" value="ECO:0007669"/>
    <property type="project" value="TreeGrafter"/>
</dbReference>
<dbReference type="GO" id="GO:0005634">
    <property type="term" value="C:nucleus"/>
    <property type="evidence" value="ECO:0007669"/>
    <property type="project" value="UniProtKB-SubCell"/>
</dbReference>
<protein>
    <submittedName>
        <fullName evidence="7">Uncharacterized protein</fullName>
    </submittedName>
</protein>
<dbReference type="CDD" id="cd00067">
    <property type="entry name" value="GAL4"/>
    <property type="match status" value="1"/>
</dbReference>
<dbReference type="PANTHER" id="PTHR37534">
    <property type="entry name" value="TRANSCRIPTIONAL ACTIVATOR PROTEIN UGA3"/>
    <property type="match status" value="1"/>
</dbReference>
<evidence type="ECO:0000256" key="3">
    <source>
        <dbReference type="ARBA" id="ARBA00023125"/>
    </source>
</evidence>
<evidence type="ECO:0000313" key="8">
    <source>
        <dbReference type="Proteomes" id="UP000452235"/>
    </source>
</evidence>
<evidence type="ECO:0000256" key="6">
    <source>
        <dbReference type="SAM" id="MobiDB-lite"/>
    </source>
</evidence>
<evidence type="ECO:0000256" key="1">
    <source>
        <dbReference type="ARBA" id="ARBA00004123"/>
    </source>
</evidence>
<dbReference type="Proteomes" id="UP000452235">
    <property type="component" value="Unassembled WGS sequence"/>
</dbReference>
<dbReference type="InterPro" id="IPR001138">
    <property type="entry name" value="Zn2Cys6_DnaBD"/>
</dbReference>
<dbReference type="GO" id="GO:0008270">
    <property type="term" value="F:zinc ion binding"/>
    <property type="evidence" value="ECO:0007669"/>
    <property type="project" value="InterPro"/>
</dbReference>
<dbReference type="PANTHER" id="PTHR37534:SF2">
    <property type="entry name" value="N-ACETYLTRANSFERASE DOMAIN-CONTAINING PROTEIN"/>
    <property type="match status" value="1"/>
</dbReference>
<dbReference type="GO" id="GO:0045944">
    <property type="term" value="P:positive regulation of transcription by RNA polymerase II"/>
    <property type="evidence" value="ECO:0007669"/>
    <property type="project" value="TreeGrafter"/>
</dbReference>
<sequence length="656" mass="73433">MTSSPAAEWSPLRLQTPKTPCTHCRSKHLKCTYGDYECQHCQDYGLTCTRLDKPRSCLQFRPGIRSPYRRTFSPGQVWVRPSHGWTRLRFLDETVDVVASYCPVNAAGDSTCDEHASDVDNWEHPNHGLFPESECQHEAGVPPNVSSANTISWPSVVLSPGPALDATPVATPSEERSVDQPVELPSDTDLRLRAILLRYFAEEIGPRFDVCDDEQTFSRLVPQHALTSPTLRSAIMTTAARHLTRLQRYRNSSGLIEWQGHVLPDLTEESAVRFHNECIKELLRLSADAQQVHNENLLAAAIILRTDEEMDGPLRGGEEDTEIFLGMLNVFINAQVLSDSAVPRSPSPRYGTDSHRGHTPTLSPSASQSVPSSSAHNPIIPSSSSPRVPQPTGLRQAAFWAALRQELFTSFMKQRPLNFPLDHCHEYRDLSPTEDVIWADRLIIFCADVLEYCYGTGHCRVSDSPLQHDHARCRWRDLKEYERQLTSALPDTFEPVYWRPPDPEAGEIFPEIWHLHSCHVTGTNHLELARILLAAFDHSRPKLGPTYAASQRELTRTLKGAVLRMCGTARCNGRSPPAFIEALMAIAMCGGYFDDPREQDALLGILRTMRQEHAYPTGKVEKALIESWGHVYYDSTAVYGAFTRCGAESGECSSPQ</sequence>
<dbReference type="OrthoDB" id="4525710at2759"/>
<dbReference type="SUPFAM" id="SSF57701">
    <property type="entry name" value="Zn2/Cys6 DNA-binding domain"/>
    <property type="match status" value="1"/>
</dbReference>
<proteinExistence type="predicted"/>
<dbReference type="AlphaFoldDB" id="A0A5M3YRQ8"/>
<feature type="compositionally biased region" description="Low complexity" evidence="6">
    <location>
        <begin position="363"/>
        <end position="391"/>
    </location>
</feature>
<dbReference type="PROSITE" id="PS00463">
    <property type="entry name" value="ZN2_CY6_FUNGAL_1"/>
    <property type="match status" value="1"/>
</dbReference>
<evidence type="ECO:0000256" key="2">
    <source>
        <dbReference type="ARBA" id="ARBA00023015"/>
    </source>
</evidence>
<dbReference type="VEuPathDB" id="FungiDB:ATEG_00469"/>
<dbReference type="EMBL" id="BLJY01000003">
    <property type="protein sequence ID" value="GFF14403.1"/>
    <property type="molecule type" value="Genomic_DNA"/>
</dbReference>
<gene>
    <name evidence="7" type="ORF">ATEIFO6365_0003046900</name>
</gene>
<dbReference type="Pfam" id="PF00172">
    <property type="entry name" value="Zn_clus"/>
    <property type="match status" value="1"/>
</dbReference>